<dbReference type="Pfam" id="PF02875">
    <property type="entry name" value="Mur_ligase_C"/>
    <property type="match status" value="1"/>
</dbReference>
<dbReference type="InterPro" id="IPR000713">
    <property type="entry name" value="Mur_ligase_N"/>
</dbReference>
<dbReference type="STRING" id="1123350.SAMN02744040_00889"/>
<accession>A0A1M5QG06</accession>
<name>A0A1M5QG06_9FIRM</name>
<feature type="binding site" evidence="15">
    <location>
        <begin position="109"/>
        <end position="115"/>
    </location>
    <ligand>
        <name>ATP</name>
        <dbReference type="ChEBI" id="CHEBI:30616"/>
    </ligand>
</feature>
<feature type="binding site" evidence="15">
    <location>
        <position position="178"/>
    </location>
    <ligand>
        <name>UDP-N-acetyl-alpha-D-muramoyl-L-alanyl-D-glutamate</name>
        <dbReference type="ChEBI" id="CHEBI:83900"/>
    </ligand>
</feature>
<evidence type="ECO:0000313" key="20">
    <source>
        <dbReference type="EMBL" id="SHH12433.1"/>
    </source>
</evidence>
<dbReference type="OrthoDB" id="9800958at2"/>
<feature type="binding site" evidence="15">
    <location>
        <position position="186"/>
    </location>
    <ligand>
        <name>UDP-N-acetyl-alpha-D-muramoyl-L-alanyl-D-glutamate</name>
        <dbReference type="ChEBI" id="CHEBI:83900"/>
    </ligand>
</feature>
<dbReference type="Pfam" id="PF01225">
    <property type="entry name" value="Mur_ligase"/>
    <property type="match status" value="1"/>
</dbReference>
<dbReference type="Pfam" id="PF08245">
    <property type="entry name" value="Mur_ligase_M"/>
    <property type="match status" value="1"/>
</dbReference>
<keyword evidence="15" id="KW-0067">ATP-binding</keyword>
<organism evidence="20 21">
    <name type="scientific">Tepidibacter thalassicus DSM 15285</name>
    <dbReference type="NCBI Taxonomy" id="1123350"/>
    <lineage>
        <taxon>Bacteria</taxon>
        <taxon>Bacillati</taxon>
        <taxon>Bacillota</taxon>
        <taxon>Clostridia</taxon>
        <taxon>Peptostreptococcales</taxon>
        <taxon>Peptostreptococcaceae</taxon>
        <taxon>Tepidibacter</taxon>
    </lineage>
</organism>
<comment type="PTM">
    <text evidence="15">Carboxylation is probably crucial for Mg(2+) binding and, consequently, for the gamma-phosphate positioning of ATP.</text>
</comment>
<comment type="catalytic activity">
    <reaction evidence="8 15">
        <text>UDP-N-acetyl-alpha-D-muramoyl-L-alanyl-D-glutamate + meso-2,6-diaminopimelate + ATP = UDP-N-acetyl-alpha-D-muramoyl-L-alanyl-gamma-D-glutamyl-meso-2,6-diaminopimelate + ADP + phosphate + H(+)</text>
        <dbReference type="Rhea" id="RHEA:23676"/>
        <dbReference type="ChEBI" id="CHEBI:15378"/>
        <dbReference type="ChEBI" id="CHEBI:30616"/>
        <dbReference type="ChEBI" id="CHEBI:43474"/>
        <dbReference type="ChEBI" id="CHEBI:57791"/>
        <dbReference type="ChEBI" id="CHEBI:83900"/>
        <dbReference type="ChEBI" id="CHEBI:83905"/>
        <dbReference type="ChEBI" id="CHEBI:456216"/>
        <dbReference type="EC" id="6.3.2.13"/>
    </reaction>
</comment>
<dbReference type="NCBIfam" id="TIGR01085">
    <property type="entry name" value="murE"/>
    <property type="match status" value="1"/>
</dbReference>
<evidence type="ECO:0000256" key="1">
    <source>
        <dbReference type="ARBA" id="ARBA00004752"/>
    </source>
</evidence>
<keyword evidence="15" id="KW-0963">Cytoplasm</keyword>
<dbReference type="InterPro" id="IPR013221">
    <property type="entry name" value="Mur_ligase_cen"/>
</dbReference>
<feature type="domain" description="Mur ligase N-terminal catalytic" evidence="17">
    <location>
        <begin position="23"/>
        <end position="90"/>
    </location>
</feature>
<dbReference type="GO" id="GO:0005524">
    <property type="term" value="F:ATP binding"/>
    <property type="evidence" value="ECO:0007669"/>
    <property type="project" value="UniProtKB-UniRule"/>
</dbReference>
<keyword evidence="15" id="KW-0547">Nucleotide-binding</keyword>
<feature type="modified residue" description="N6-carboxylysine" evidence="15">
    <location>
        <position position="218"/>
    </location>
</feature>
<feature type="binding site" evidence="15">
    <location>
        <position position="379"/>
    </location>
    <ligand>
        <name>meso-2,6-diaminopimelate</name>
        <dbReference type="ChEBI" id="CHEBI:57791"/>
    </ligand>
</feature>
<dbReference type="PANTHER" id="PTHR23135:SF4">
    <property type="entry name" value="UDP-N-ACETYLMURAMOYL-L-ALANYL-D-GLUTAMATE--2,6-DIAMINOPIMELATE LIGASE MURE HOMOLOG, CHLOROPLASTIC"/>
    <property type="match status" value="1"/>
</dbReference>
<dbReference type="GO" id="GO:0009252">
    <property type="term" value="P:peptidoglycan biosynthetic process"/>
    <property type="evidence" value="ECO:0007669"/>
    <property type="project" value="UniProtKB-UniRule"/>
</dbReference>
<dbReference type="Proteomes" id="UP000242520">
    <property type="component" value="Unassembled WGS sequence"/>
</dbReference>
<evidence type="ECO:0000256" key="12">
    <source>
        <dbReference type="ARBA" id="ARBA00075482"/>
    </source>
</evidence>
<comment type="cofactor">
    <cofactor evidence="15">
        <name>Mg(2+)</name>
        <dbReference type="ChEBI" id="CHEBI:18420"/>
    </cofactor>
</comment>
<evidence type="ECO:0000256" key="16">
    <source>
        <dbReference type="RuleBase" id="RU004135"/>
    </source>
</evidence>
<dbReference type="Gene3D" id="3.40.1390.10">
    <property type="entry name" value="MurE/MurF, N-terminal domain"/>
    <property type="match status" value="1"/>
</dbReference>
<dbReference type="SUPFAM" id="SSF53623">
    <property type="entry name" value="MurD-like peptide ligases, catalytic domain"/>
    <property type="match status" value="1"/>
</dbReference>
<dbReference type="PANTHER" id="PTHR23135">
    <property type="entry name" value="MUR LIGASE FAMILY MEMBER"/>
    <property type="match status" value="1"/>
</dbReference>
<keyword evidence="7 15" id="KW-0961">Cell wall biogenesis/degradation</keyword>
<dbReference type="InterPro" id="IPR036565">
    <property type="entry name" value="Mur-like_cat_sf"/>
</dbReference>
<dbReference type="HAMAP" id="MF_00208">
    <property type="entry name" value="MurE"/>
    <property type="match status" value="1"/>
</dbReference>
<feature type="binding site" evidence="15">
    <location>
        <position position="459"/>
    </location>
    <ligand>
        <name>meso-2,6-diaminopimelate</name>
        <dbReference type="ChEBI" id="CHEBI:57791"/>
    </ligand>
</feature>
<evidence type="ECO:0000256" key="5">
    <source>
        <dbReference type="ARBA" id="ARBA00022984"/>
    </source>
</evidence>
<evidence type="ECO:0000256" key="14">
    <source>
        <dbReference type="ARBA" id="ARBA00081560"/>
    </source>
</evidence>
<feature type="binding site" evidence="15">
    <location>
        <position position="30"/>
    </location>
    <ligand>
        <name>UDP-N-acetyl-alpha-D-muramoyl-L-alanyl-D-glutamate</name>
        <dbReference type="ChEBI" id="CHEBI:83900"/>
    </ligand>
</feature>
<dbReference type="InterPro" id="IPR035911">
    <property type="entry name" value="MurE/MurF_N"/>
</dbReference>
<evidence type="ECO:0000256" key="2">
    <source>
        <dbReference type="ARBA" id="ARBA00005898"/>
    </source>
</evidence>
<dbReference type="SUPFAM" id="SSF53244">
    <property type="entry name" value="MurD-like peptide ligases, peptide-binding domain"/>
    <property type="match status" value="1"/>
</dbReference>
<dbReference type="GO" id="GO:0008360">
    <property type="term" value="P:regulation of cell shape"/>
    <property type="evidence" value="ECO:0007669"/>
    <property type="project" value="UniProtKB-KW"/>
</dbReference>
<dbReference type="GO" id="GO:0008765">
    <property type="term" value="F:UDP-N-acetylmuramoylalanyl-D-glutamate-2,6-diaminopimelate ligase activity"/>
    <property type="evidence" value="ECO:0007669"/>
    <property type="project" value="UniProtKB-UniRule"/>
</dbReference>
<feature type="binding site" evidence="15">
    <location>
        <begin position="151"/>
        <end position="152"/>
    </location>
    <ligand>
        <name>UDP-N-acetyl-alpha-D-muramoyl-L-alanyl-D-glutamate</name>
        <dbReference type="ChEBI" id="CHEBI:83900"/>
    </ligand>
</feature>
<evidence type="ECO:0000256" key="11">
    <source>
        <dbReference type="ARBA" id="ARBA00072883"/>
    </source>
</evidence>
<dbReference type="GO" id="GO:0000287">
    <property type="term" value="F:magnesium ion binding"/>
    <property type="evidence" value="ECO:0007669"/>
    <property type="project" value="UniProtKB-UniRule"/>
</dbReference>
<dbReference type="GO" id="GO:0005737">
    <property type="term" value="C:cytoplasm"/>
    <property type="evidence" value="ECO:0007669"/>
    <property type="project" value="UniProtKB-SubCell"/>
</dbReference>
<protein>
    <recommendedName>
        <fullName evidence="11 15">UDP-N-acetylmuramoyl-L-alanyl-D-glutamate--2,6-diaminopimelate ligase</fullName>
        <ecNumber evidence="10 15">6.3.2.13</ecNumber>
    </recommendedName>
    <alternativeName>
        <fullName evidence="12 15">Meso-A2pm-adding enzyme</fullName>
    </alternativeName>
    <alternativeName>
        <fullName evidence="13 15">Meso-diaminopimelate-adding enzyme</fullName>
    </alternativeName>
    <alternativeName>
        <fullName evidence="14 15">UDP-MurNAc-L-Ala-D-Glu:meso-diaminopimelate ligase</fullName>
    </alternativeName>
    <alternativeName>
        <fullName evidence="15">UDP-MurNAc-tripeptide synthetase</fullName>
    </alternativeName>
    <alternativeName>
        <fullName evidence="15">UDP-N-acetylmuramyl-tripeptide synthetase</fullName>
    </alternativeName>
</protein>
<dbReference type="Gene3D" id="3.40.1190.10">
    <property type="entry name" value="Mur-like, catalytic domain"/>
    <property type="match status" value="1"/>
</dbReference>
<gene>
    <name evidence="15" type="primary">murE</name>
    <name evidence="20" type="ORF">SAMN02744040_00889</name>
</gene>
<evidence type="ECO:0000256" key="10">
    <source>
        <dbReference type="ARBA" id="ARBA00066633"/>
    </source>
</evidence>
<dbReference type="NCBIfam" id="NF001124">
    <property type="entry name" value="PRK00139.1-2"/>
    <property type="match status" value="1"/>
</dbReference>
<evidence type="ECO:0000256" key="7">
    <source>
        <dbReference type="ARBA" id="ARBA00023316"/>
    </source>
</evidence>
<evidence type="ECO:0000259" key="19">
    <source>
        <dbReference type="Pfam" id="PF08245"/>
    </source>
</evidence>
<dbReference type="SUPFAM" id="SSF63418">
    <property type="entry name" value="MurE/MurF N-terminal domain"/>
    <property type="match status" value="1"/>
</dbReference>
<comment type="subcellular location">
    <subcellularLocation>
        <location evidence="15 16">Cytoplasm</location>
    </subcellularLocation>
</comment>
<comment type="caution">
    <text evidence="15">Lacks conserved residue(s) required for the propagation of feature annotation.</text>
</comment>
<dbReference type="NCBIfam" id="NF001126">
    <property type="entry name" value="PRK00139.1-4"/>
    <property type="match status" value="1"/>
</dbReference>
<dbReference type="EC" id="6.3.2.13" evidence="10 15"/>
<feature type="short sequence motif" description="Meso-diaminopimelate recognition motif" evidence="15">
    <location>
        <begin position="403"/>
        <end position="406"/>
    </location>
</feature>
<dbReference type="GO" id="GO:0071555">
    <property type="term" value="P:cell wall organization"/>
    <property type="evidence" value="ECO:0007669"/>
    <property type="project" value="UniProtKB-KW"/>
</dbReference>
<evidence type="ECO:0000256" key="8">
    <source>
        <dbReference type="ARBA" id="ARBA00050251"/>
    </source>
</evidence>
<evidence type="ECO:0000256" key="13">
    <source>
        <dbReference type="ARBA" id="ARBA00076158"/>
    </source>
</evidence>
<evidence type="ECO:0000259" key="17">
    <source>
        <dbReference type="Pfam" id="PF01225"/>
    </source>
</evidence>
<evidence type="ECO:0000259" key="18">
    <source>
        <dbReference type="Pfam" id="PF02875"/>
    </source>
</evidence>
<evidence type="ECO:0000256" key="15">
    <source>
        <dbReference type="HAMAP-Rule" id="MF_00208"/>
    </source>
</evidence>
<evidence type="ECO:0000256" key="9">
    <source>
        <dbReference type="ARBA" id="ARBA00056782"/>
    </source>
</evidence>
<feature type="domain" description="Mur ligase central" evidence="19">
    <location>
        <begin position="107"/>
        <end position="307"/>
    </location>
</feature>
<dbReference type="InterPro" id="IPR005761">
    <property type="entry name" value="UDP-N-AcMur-Glu-dNH2Pim_ligase"/>
</dbReference>
<feature type="domain" description="Mur ligase C-terminal" evidence="18">
    <location>
        <begin position="330"/>
        <end position="457"/>
    </location>
</feature>
<keyword evidence="15" id="KW-0460">Magnesium</keyword>
<comment type="pathway">
    <text evidence="1 15 16">Cell wall biogenesis; peptidoglycan biosynthesis.</text>
</comment>
<evidence type="ECO:0000256" key="4">
    <source>
        <dbReference type="ARBA" id="ARBA00022960"/>
    </source>
</evidence>
<keyword evidence="4 15" id="KW-0133">Cell shape</keyword>
<comment type="function">
    <text evidence="9 15">Catalyzes the addition of meso-diaminopimelic acid to the nucleotide precursor UDP-N-acetylmuramoyl-L-alanyl-D-glutamate (UMAG) in the biosynthesis of bacterial cell-wall peptidoglycan.</text>
</comment>
<keyword evidence="5 15" id="KW-0573">Peptidoglycan synthesis</keyword>
<keyword evidence="6 15" id="KW-0131">Cell cycle</keyword>
<dbReference type="InterPro" id="IPR036615">
    <property type="entry name" value="Mur_ligase_C_dom_sf"/>
</dbReference>
<comment type="similarity">
    <text evidence="2 15">Belongs to the MurCDEF family. MurE subfamily.</text>
</comment>
<keyword evidence="15 20" id="KW-0436">Ligase</keyword>
<evidence type="ECO:0000256" key="6">
    <source>
        <dbReference type="ARBA" id="ARBA00023306"/>
    </source>
</evidence>
<dbReference type="Gene3D" id="3.90.190.20">
    <property type="entry name" value="Mur ligase, C-terminal domain"/>
    <property type="match status" value="1"/>
</dbReference>
<reference evidence="21" key="1">
    <citation type="submission" date="2016-11" db="EMBL/GenBank/DDBJ databases">
        <authorList>
            <person name="Varghese N."/>
            <person name="Submissions S."/>
        </authorList>
    </citation>
    <scope>NUCLEOTIDE SEQUENCE [LARGE SCALE GENOMIC DNA]</scope>
    <source>
        <strain evidence="21">DSM 15285</strain>
    </source>
</reference>
<evidence type="ECO:0000256" key="3">
    <source>
        <dbReference type="ARBA" id="ARBA00022618"/>
    </source>
</evidence>
<dbReference type="FunFam" id="3.90.190.20:FF:000006">
    <property type="entry name" value="UDP-N-acetylmuramoyl-L-alanyl-D-glutamate--2,6-diaminopimelate ligase"/>
    <property type="match status" value="1"/>
</dbReference>
<dbReference type="UniPathway" id="UPA00219"/>
<evidence type="ECO:0000313" key="21">
    <source>
        <dbReference type="Proteomes" id="UP000242520"/>
    </source>
</evidence>
<dbReference type="InterPro" id="IPR004101">
    <property type="entry name" value="Mur_ligase_C"/>
</dbReference>
<keyword evidence="21" id="KW-1185">Reference proteome</keyword>
<sequence>MKLKDIIKGLDILNIKGDIDLNIEDIHYDSRKVSENSLFICVKGFNLDGHKFIQDALDKGSKAFIVEDDVYIDGYTFVKVKNTRKAMAKISSNFFANPTKHLNLIGVTGTNGKTTITYLLKDVLEYNNEKVGLIGTIKNIIGKREIISSRTTPESIELQKYFREMLENGNNYCVMEVSSHSLELNRVDNCEFKIGIFTNLTEEHLDFHKNLDEYRMAKEKLFYKTTVGNLINIDDIYGKKIYNSIKNLEVPVLTYGIEGDADIKAENVKIYSTGVEYKLITPKYELDVYVPISGRFTVYNSLAVIGACYLMDIPKEAILEGLKNTKGVPGRFESVNSSKGFSVIIDYAHTPDAIENILKTAREFVKGKIITVFGCGGDRDKTKRPLMGSISQKYSDLTIVTSDNPRTEDPVKIIEDILRGIDDSKQDYEVIIDRREAINNAINRAESGDIVIIAGKGHENYQIIGREKIHFDDKEVVIEILGEE</sequence>
<feature type="binding site" evidence="15">
    <location>
        <position position="455"/>
    </location>
    <ligand>
        <name>meso-2,6-diaminopimelate</name>
        <dbReference type="ChEBI" id="CHEBI:57791"/>
    </ligand>
</feature>
<dbReference type="GO" id="GO:0051301">
    <property type="term" value="P:cell division"/>
    <property type="evidence" value="ECO:0007669"/>
    <property type="project" value="UniProtKB-KW"/>
</dbReference>
<feature type="binding site" evidence="15">
    <location>
        <begin position="403"/>
        <end position="406"/>
    </location>
    <ligand>
        <name>meso-2,6-diaminopimelate</name>
        <dbReference type="ChEBI" id="CHEBI:57791"/>
    </ligand>
</feature>
<dbReference type="AlphaFoldDB" id="A0A1M5QG06"/>
<dbReference type="RefSeq" id="WP_072724056.1">
    <property type="nucleotide sequence ID" value="NZ_FQXH01000008.1"/>
</dbReference>
<proteinExistence type="inferred from homology"/>
<dbReference type="EMBL" id="FQXH01000008">
    <property type="protein sequence ID" value="SHH12433.1"/>
    <property type="molecule type" value="Genomic_DNA"/>
</dbReference>
<keyword evidence="3 15" id="KW-0132">Cell division</keyword>